<organism evidence="6 7">
    <name type="scientific">Sporolactobacillus shoreae</name>
    <dbReference type="NCBI Taxonomy" id="1465501"/>
    <lineage>
        <taxon>Bacteria</taxon>
        <taxon>Bacillati</taxon>
        <taxon>Bacillota</taxon>
        <taxon>Bacilli</taxon>
        <taxon>Bacillales</taxon>
        <taxon>Sporolactobacillaceae</taxon>
        <taxon>Sporolactobacillus</taxon>
    </lineage>
</organism>
<dbReference type="EC" id="2.7.7.6" evidence="5"/>
<accession>A0A4Z0GUX5</accession>
<comment type="subunit">
    <text evidence="5">RNAP is composed of a core of 2 alpha, a beta and a beta' subunit. The core is associated with a delta subunit, and at least one of epsilon or omega. When a sigma factor is associated with the core the holoenzyme is formed, which can initiate transcription.</text>
</comment>
<evidence type="ECO:0000256" key="3">
    <source>
        <dbReference type="ARBA" id="ARBA00022695"/>
    </source>
</evidence>
<comment type="catalytic activity">
    <reaction evidence="5">
        <text>RNA(n) + a ribonucleoside 5'-triphosphate = RNA(n+1) + diphosphate</text>
        <dbReference type="Rhea" id="RHEA:21248"/>
        <dbReference type="Rhea" id="RHEA-COMP:14527"/>
        <dbReference type="Rhea" id="RHEA-COMP:17342"/>
        <dbReference type="ChEBI" id="CHEBI:33019"/>
        <dbReference type="ChEBI" id="CHEBI:61557"/>
        <dbReference type="ChEBI" id="CHEBI:140395"/>
        <dbReference type="EC" id="2.7.7.6"/>
    </reaction>
</comment>
<evidence type="ECO:0000256" key="2">
    <source>
        <dbReference type="ARBA" id="ARBA00022679"/>
    </source>
</evidence>
<dbReference type="Gene3D" id="3.10.20.730">
    <property type="entry name" value="RNAP, epsilon subunit-like"/>
    <property type="match status" value="1"/>
</dbReference>
<dbReference type="RefSeq" id="WP_135346812.1">
    <property type="nucleotide sequence ID" value="NZ_SRJD01000001.1"/>
</dbReference>
<dbReference type="NCBIfam" id="NF010188">
    <property type="entry name" value="PRK13667.1"/>
    <property type="match status" value="1"/>
</dbReference>
<evidence type="ECO:0000313" key="6">
    <source>
        <dbReference type="EMBL" id="TGB00166.1"/>
    </source>
</evidence>
<proteinExistence type="inferred from homology"/>
<dbReference type="Proteomes" id="UP000298347">
    <property type="component" value="Unassembled WGS sequence"/>
</dbReference>
<dbReference type="OrthoDB" id="2147503at2"/>
<dbReference type="GO" id="GO:0003677">
    <property type="term" value="F:DNA binding"/>
    <property type="evidence" value="ECO:0007669"/>
    <property type="project" value="UniProtKB-UniRule"/>
</dbReference>
<evidence type="ECO:0000256" key="1">
    <source>
        <dbReference type="ARBA" id="ARBA00022478"/>
    </source>
</evidence>
<comment type="caution">
    <text evidence="6">The sequence shown here is derived from an EMBL/GenBank/DDBJ whole genome shotgun (WGS) entry which is preliminary data.</text>
</comment>
<comment type="similarity">
    <text evidence="5">Belongs to the RNA polymerase subunit epsilon family.</text>
</comment>
<protein>
    <recommendedName>
        <fullName evidence="5">DNA-directed RNA polymerase subunit epsilon</fullName>
        <shortName evidence="5">RNAP epsilon subunit</shortName>
        <ecNumber evidence="5">2.7.7.6</ecNumber>
    </recommendedName>
    <alternativeName>
        <fullName evidence="5">RNA polymerase epsilon subunit</fullName>
    </alternativeName>
    <alternativeName>
        <fullName evidence="5">Transcriptase subunit epsilon</fullName>
    </alternativeName>
</protein>
<dbReference type="GO" id="GO:0006351">
    <property type="term" value="P:DNA-templated transcription"/>
    <property type="evidence" value="ECO:0007669"/>
    <property type="project" value="UniProtKB-UniRule"/>
</dbReference>
<evidence type="ECO:0000256" key="4">
    <source>
        <dbReference type="ARBA" id="ARBA00023163"/>
    </source>
</evidence>
<name>A0A4Z0GUX5_9BACL</name>
<evidence type="ECO:0000313" key="7">
    <source>
        <dbReference type="Proteomes" id="UP000298347"/>
    </source>
</evidence>
<dbReference type="HAMAP" id="MF_01553">
    <property type="entry name" value="RNApol_bact_RpoY"/>
    <property type="match status" value="1"/>
</dbReference>
<dbReference type="GO" id="GO:0000428">
    <property type="term" value="C:DNA-directed RNA polymerase complex"/>
    <property type="evidence" value="ECO:0007669"/>
    <property type="project" value="UniProtKB-KW"/>
</dbReference>
<keyword evidence="2 5" id="KW-0808">Transferase</keyword>
<dbReference type="AlphaFoldDB" id="A0A4Z0GUX5"/>
<dbReference type="GO" id="GO:0003899">
    <property type="term" value="F:DNA-directed RNA polymerase activity"/>
    <property type="evidence" value="ECO:0007669"/>
    <property type="project" value="UniProtKB-UniRule"/>
</dbReference>
<evidence type="ECO:0000256" key="5">
    <source>
        <dbReference type="HAMAP-Rule" id="MF_01553"/>
    </source>
</evidence>
<keyword evidence="3 5" id="KW-0548">Nucleotidyltransferase</keyword>
<keyword evidence="1 5" id="KW-0240">DNA-directed RNA polymerase</keyword>
<comment type="function">
    <text evidence="5">A non-essential component of RNA polymerase (RNAP).</text>
</comment>
<dbReference type="InterPro" id="IPR009907">
    <property type="entry name" value="RpoY"/>
</dbReference>
<keyword evidence="4 5" id="KW-0804">Transcription</keyword>
<dbReference type="Pfam" id="PF07288">
    <property type="entry name" value="RpoY"/>
    <property type="match status" value="1"/>
</dbReference>
<dbReference type="EMBL" id="SRJD01000001">
    <property type="protein sequence ID" value="TGB00166.1"/>
    <property type="molecule type" value="Genomic_DNA"/>
</dbReference>
<gene>
    <name evidence="5" type="primary">rpoY</name>
    <name evidence="6" type="ORF">E4665_00365</name>
</gene>
<keyword evidence="7" id="KW-1185">Reference proteome</keyword>
<sequence length="69" mass="8298">MIFKVLYQQSRDEVPVRENTETLFLEADDIRNVRKKLTDKPYNVEFIQPLTGKFLDYEKKSAEFKLEKI</sequence>
<reference evidence="6 7" key="1">
    <citation type="journal article" date="2015" name="Int. J. Syst. Evol. Microbiol.">
        <title>Sporolactobacillus shoreae sp. nov. and Sporolactobacillus spathodeae sp. nov., two spore-forming lactic acid bacteria isolated from tree barks in Thailand.</title>
        <authorList>
            <person name="Thamacharoensuk T."/>
            <person name="Kitahara M."/>
            <person name="Ohkuma M."/>
            <person name="Thongchul N."/>
            <person name="Tanasupawat S."/>
        </authorList>
    </citation>
    <scope>NUCLEOTIDE SEQUENCE [LARGE SCALE GENOMIC DNA]</scope>
    <source>
        <strain evidence="6 7">BK92</strain>
    </source>
</reference>